<evidence type="ECO:0008006" key="3">
    <source>
        <dbReference type="Google" id="ProtNLM"/>
    </source>
</evidence>
<sequence length="190" mass="20272">MSATEVAVRISEALSDAGIDVVLSGGGATAFYTRGAVRSQDLDFVTAASRKELDPVMQALGFRRAGAARFYQHADVSWSVEFPSGPLAIGRRLHPESAEVLTDHGCLRVLSVTSACEDRLIQWLAWGVTEALYAAAEIAARNPEAVDQDDVLRFLAEEGAGDPELAQWHGAVDLARSRLAPDANTGPRPA</sequence>
<gene>
    <name evidence="1" type="ORF">RM531_13970</name>
</gene>
<dbReference type="EMBL" id="JAVRHY010000016">
    <property type="protein sequence ID" value="MDT0619580.1"/>
    <property type="molecule type" value="Genomic_DNA"/>
</dbReference>
<name>A0ABU3BC50_9GAMM</name>
<evidence type="ECO:0000313" key="1">
    <source>
        <dbReference type="EMBL" id="MDT0619580.1"/>
    </source>
</evidence>
<comment type="caution">
    <text evidence="1">The sequence shown here is derived from an EMBL/GenBank/DDBJ whole genome shotgun (WGS) entry which is preliminary data.</text>
</comment>
<protein>
    <recommendedName>
        <fullName evidence="3">Nucleotidyltransferase family protein</fullName>
    </recommendedName>
</protein>
<evidence type="ECO:0000313" key="2">
    <source>
        <dbReference type="Proteomes" id="UP001259982"/>
    </source>
</evidence>
<organism evidence="1 2">
    <name type="scientific">Spectribacter acetivorans</name>
    <dbReference type="NCBI Taxonomy" id="3075603"/>
    <lineage>
        <taxon>Bacteria</taxon>
        <taxon>Pseudomonadati</taxon>
        <taxon>Pseudomonadota</taxon>
        <taxon>Gammaproteobacteria</taxon>
        <taxon>Salinisphaerales</taxon>
        <taxon>Salinisphaeraceae</taxon>
        <taxon>Spectribacter</taxon>
    </lineage>
</organism>
<reference evidence="1 2" key="1">
    <citation type="submission" date="2023-09" db="EMBL/GenBank/DDBJ databases">
        <authorList>
            <person name="Rey-Velasco X."/>
        </authorList>
    </citation>
    <scope>NUCLEOTIDE SEQUENCE [LARGE SCALE GENOMIC DNA]</scope>
    <source>
        <strain evidence="1 2">P385</strain>
    </source>
</reference>
<dbReference type="RefSeq" id="WP_311660099.1">
    <property type="nucleotide sequence ID" value="NZ_JAVRHY010000016.1"/>
</dbReference>
<keyword evidence="2" id="KW-1185">Reference proteome</keyword>
<proteinExistence type="predicted"/>
<dbReference type="Proteomes" id="UP001259982">
    <property type="component" value="Unassembled WGS sequence"/>
</dbReference>
<accession>A0ABU3BC50</accession>